<dbReference type="Pfam" id="PF01521">
    <property type="entry name" value="Fe-S_biosyn"/>
    <property type="match status" value="1"/>
</dbReference>
<evidence type="ECO:0000313" key="3">
    <source>
        <dbReference type="Proteomes" id="UP000239663"/>
    </source>
</evidence>
<accession>A0A2S7N2A3</accession>
<dbReference type="OrthoDB" id="2878284at2"/>
<dbReference type="InterPro" id="IPR000361">
    <property type="entry name" value="ATAP_core_dom"/>
</dbReference>
<feature type="domain" description="Core" evidence="1">
    <location>
        <begin position="4"/>
        <end position="102"/>
    </location>
</feature>
<reference evidence="2 3" key="1">
    <citation type="submission" date="2017-12" db="EMBL/GenBank/DDBJ databases">
        <title>Taxonomic description and draft genome of Pradoshia cofamensis Gen. nov., sp. nov., a thermotolerant bacillale isolated from anterior gut of earthworm Eisenia fetida.</title>
        <authorList>
            <person name="Saha T."/>
            <person name="Chakraborty R."/>
        </authorList>
    </citation>
    <scope>NUCLEOTIDE SEQUENCE [LARGE SCALE GENOMIC DNA]</scope>
    <source>
        <strain evidence="2 3">EAG3</strain>
    </source>
</reference>
<gene>
    <name evidence="2" type="ORF">CYL18_05970</name>
</gene>
<proteinExistence type="predicted"/>
<keyword evidence="3" id="KW-1185">Reference proteome</keyword>
<dbReference type="AlphaFoldDB" id="A0A2S7N2A3"/>
<sequence length="107" mass="11938">MDLSITIRPAALQQLKGLSLDAEEGIRIGSSYVGSCSLFADYQLSIDQKQEGDDAYEVEGIPFYVSDKSKAYLHNELFIDFSPSLGYKLSSPEEVYKYDLSLKRAAE</sequence>
<comment type="caution">
    <text evidence="2">The sequence shown here is derived from an EMBL/GenBank/DDBJ whole genome shotgun (WGS) entry which is preliminary data.</text>
</comment>
<organism evidence="2 3">
    <name type="scientific">Pradoshia eiseniae</name>
    <dbReference type="NCBI Taxonomy" id="2064768"/>
    <lineage>
        <taxon>Bacteria</taxon>
        <taxon>Bacillati</taxon>
        <taxon>Bacillota</taxon>
        <taxon>Bacilli</taxon>
        <taxon>Bacillales</taxon>
        <taxon>Bacillaceae</taxon>
        <taxon>Pradoshia</taxon>
    </lineage>
</organism>
<dbReference type="Gene3D" id="2.60.300.12">
    <property type="entry name" value="HesB-like domain"/>
    <property type="match status" value="1"/>
</dbReference>
<dbReference type="SUPFAM" id="SSF89360">
    <property type="entry name" value="HesB-like domain"/>
    <property type="match status" value="1"/>
</dbReference>
<evidence type="ECO:0000259" key="1">
    <source>
        <dbReference type="Pfam" id="PF01521"/>
    </source>
</evidence>
<evidence type="ECO:0000313" key="2">
    <source>
        <dbReference type="EMBL" id="PQD96146.1"/>
    </source>
</evidence>
<dbReference type="RefSeq" id="WP_104848573.1">
    <property type="nucleotide sequence ID" value="NZ_PKOZ01000002.1"/>
</dbReference>
<name>A0A2S7N2A3_9BACI</name>
<dbReference type="EMBL" id="PKOZ01000002">
    <property type="protein sequence ID" value="PQD96146.1"/>
    <property type="molecule type" value="Genomic_DNA"/>
</dbReference>
<protein>
    <recommendedName>
        <fullName evidence="1">Core domain-containing protein</fullName>
    </recommendedName>
</protein>
<dbReference type="InterPro" id="IPR035903">
    <property type="entry name" value="HesB-like_dom_sf"/>
</dbReference>
<dbReference type="Proteomes" id="UP000239663">
    <property type="component" value="Unassembled WGS sequence"/>
</dbReference>